<gene>
    <name evidence="1" type="ORF">I7I53_10941</name>
</gene>
<name>A0A8A1L9L0_AJEC8</name>
<proteinExistence type="predicted"/>
<dbReference type="Proteomes" id="UP000663419">
    <property type="component" value="Chromosome 1"/>
</dbReference>
<reference evidence="1" key="1">
    <citation type="submission" date="2021-01" db="EMBL/GenBank/DDBJ databases">
        <title>Chromosome-level genome assembly of a human fungal pathogen reveals clustering of transcriptionally co-regulated genes.</title>
        <authorList>
            <person name="Voorhies M."/>
            <person name="Cohen S."/>
            <person name="Shea T.P."/>
            <person name="Petrus S."/>
            <person name="Munoz J.F."/>
            <person name="Poplawski S."/>
            <person name="Goldman W.E."/>
            <person name="Michael T."/>
            <person name="Cuomo C.A."/>
            <person name="Sil A."/>
            <person name="Beyhan S."/>
        </authorList>
    </citation>
    <scope>NUCLEOTIDE SEQUENCE</scope>
    <source>
        <strain evidence="1">H88</strain>
    </source>
</reference>
<sequence length="218" mass="23801">MNAFWSLNSTNQTWQSHKRLAMGLSNPKTSSPLLTWCTDDHIVVDLRLKCLLVHTMNLALLAALSFPLTITQQPWVGCQRATTTSASVLVMSLTAMAIFALTTRTSLISNGSAVVSTSVRRLCFATFQTKLIRRCLRISSTKPATVNTISCICVLISQTTAMSVTRSSISKIQLISLTSRKPVQVTHGTASTATRLRKYLMPPSKERTALSRNSATAP</sequence>
<dbReference type="EMBL" id="CP069102">
    <property type="protein sequence ID" value="QSS50301.1"/>
    <property type="molecule type" value="Genomic_DNA"/>
</dbReference>
<evidence type="ECO:0000313" key="1">
    <source>
        <dbReference type="EMBL" id="QSS50301.1"/>
    </source>
</evidence>
<dbReference type="VEuPathDB" id="FungiDB:I7I53_10941"/>
<dbReference type="AlphaFoldDB" id="A0A8A1L9L0"/>
<protein>
    <submittedName>
        <fullName evidence="1">Uncharacterized protein</fullName>
    </submittedName>
</protein>
<organism evidence="1 2">
    <name type="scientific">Ajellomyces capsulatus (strain H88)</name>
    <name type="common">Darling's disease fungus</name>
    <name type="synonym">Histoplasma capsulatum</name>
    <dbReference type="NCBI Taxonomy" id="544711"/>
    <lineage>
        <taxon>Eukaryota</taxon>
        <taxon>Fungi</taxon>
        <taxon>Dikarya</taxon>
        <taxon>Ascomycota</taxon>
        <taxon>Pezizomycotina</taxon>
        <taxon>Eurotiomycetes</taxon>
        <taxon>Eurotiomycetidae</taxon>
        <taxon>Onygenales</taxon>
        <taxon>Ajellomycetaceae</taxon>
        <taxon>Histoplasma</taxon>
    </lineage>
</organism>
<evidence type="ECO:0000313" key="2">
    <source>
        <dbReference type="Proteomes" id="UP000663419"/>
    </source>
</evidence>
<accession>A0A8A1L9L0</accession>